<dbReference type="SMART" id="SM00849">
    <property type="entry name" value="Lactamase_B"/>
    <property type="match status" value="1"/>
</dbReference>
<dbReference type="RefSeq" id="WP_176236924.1">
    <property type="nucleotide sequence ID" value="NZ_BLRU01000069.1"/>
</dbReference>
<keyword evidence="2" id="KW-0479">Metal-binding</keyword>
<keyword evidence="3" id="KW-0378">Hydrolase</keyword>
<dbReference type="PANTHER" id="PTHR46233:SF3">
    <property type="entry name" value="HYDROXYACYLGLUTATHIONE HYDROLASE GLOC"/>
    <property type="match status" value="1"/>
</dbReference>
<evidence type="ECO:0000256" key="1">
    <source>
        <dbReference type="ARBA" id="ARBA00001947"/>
    </source>
</evidence>
<dbReference type="Pfam" id="PF00753">
    <property type="entry name" value="Lactamase_B"/>
    <property type="match status" value="1"/>
</dbReference>
<comment type="caution">
    <text evidence="6">The sequence shown here is derived from an EMBL/GenBank/DDBJ whole genome shotgun (WGS) entry which is preliminary data.</text>
</comment>
<evidence type="ECO:0000313" key="6">
    <source>
        <dbReference type="EMBL" id="GFP19383.1"/>
    </source>
</evidence>
<evidence type="ECO:0000256" key="3">
    <source>
        <dbReference type="ARBA" id="ARBA00022801"/>
    </source>
</evidence>
<evidence type="ECO:0000313" key="7">
    <source>
        <dbReference type="Proteomes" id="UP000574717"/>
    </source>
</evidence>
<evidence type="ECO:0000256" key="4">
    <source>
        <dbReference type="ARBA" id="ARBA00022833"/>
    </source>
</evidence>
<evidence type="ECO:0000256" key="2">
    <source>
        <dbReference type="ARBA" id="ARBA00022723"/>
    </source>
</evidence>
<dbReference type="GO" id="GO:0046872">
    <property type="term" value="F:metal ion binding"/>
    <property type="evidence" value="ECO:0007669"/>
    <property type="project" value="UniProtKB-KW"/>
</dbReference>
<accession>A0A6V8NGQ7</accession>
<keyword evidence="4" id="KW-0862">Zinc</keyword>
<reference evidence="6 7" key="1">
    <citation type="journal article" date="2020" name="Front. Microbiol.">
        <title>Single-cell genomics of novel Actinobacteria with the Wood-Ljungdahl pathway discovered in a serpentinizing system.</title>
        <authorList>
            <person name="Merino N."/>
            <person name="Kawai M."/>
            <person name="Boyd E.S."/>
            <person name="Colman D.R."/>
            <person name="McGlynn S.E."/>
            <person name="Nealson K.H."/>
            <person name="Kurokawa K."/>
            <person name="Hongoh Y."/>
        </authorList>
    </citation>
    <scope>NUCLEOTIDE SEQUENCE [LARGE SCALE GENOMIC DNA]</scope>
    <source>
        <strain evidence="6 7">S03</strain>
    </source>
</reference>
<dbReference type="InterPro" id="IPR001279">
    <property type="entry name" value="Metallo-B-lactamas"/>
</dbReference>
<comment type="cofactor">
    <cofactor evidence="1">
        <name>Zn(2+)</name>
        <dbReference type="ChEBI" id="CHEBI:29105"/>
    </cofactor>
</comment>
<name>A0A6V8NGQ7_9ACTN</name>
<dbReference type="EMBL" id="BLRU01000069">
    <property type="protein sequence ID" value="GFP19383.1"/>
    <property type="molecule type" value="Genomic_DNA"/>
</dbReference>
<dbReference type="AlphaFoldDB" id="A0A6V8NGQ7"/>
<evidence type="ECO:0000259" key="5">
    <source>
        <dbReference type="SMART" id="SM00849"/>
    </source>
</evidence>
<feature type="domain" description="Metallo-beta-lactamase" evidence="5">
    <location>
        <begin position="13"/>
        <end position="188"/>
    </location>
</feature>
<dbReference type="Proteomes" id="UP000574717">
    <property type="component" value="Unassembled WGS sequence"/>
</dbReference>
<dbReference type="Gene3D" id="3.60.15.10">
    <property type="entry name" value="Ribonuclease Z/Hydroxyacylglutathione hydrolase-like"/>
    <property type="match status" value="1"/>
</dbReference>
<proteinExistence type="predicted"/>
<organism evidence="6 7">
    <name type="scientific">Candidatus Hakubella thermalkaliphila</name>
    <dbReference type="NCBI Taxonomy" id="2754717"/>
    <lineage>
        <taxon>Bacteria</taxon>
        <taxon>Bacillati</taxon>
        <taxon>Actinomycetota</taxon>
        <taxon>Actinomycetota incertae sedis</taxon>
        <taxon>Candidatus Hakubellales</taxon>
        <taxon>Candidatus Hakubellaceae</taxon>
        <taxon>Candidatus Hakubella</taxon>
    </lineage>
</organism>
<gene>
    <name evidence="6" type="ORF">HKBW3S03_00888</name>
</gene>
<dbReference type="InterPro" id="IPR051453">
    <property type="entry name" value="MBL_Glyoxalase_II"/>
</dbReference>
<sequence length="214" mass="24287">MLTAKRIVVGPLSTNCYVVYAEESGEGFVVDPGGDPQKIISFCQEMDLTITHILNTHGHFDHIGADNEIREHTRATVYIHPLDAEMLGEPSLNYSLIYGQAYRVTQYVPLEKMQLCLAGKVWEIIHTPGHSRGSICLVTDSWIFGGDLIFREGIGRTDLPGGSWEEMKESMISFFHRFQDDMIIFPGHGERTTVGHERANNYFVRQIVREGTRW</sequence>
<dbReference type="PANTHER" id="PTHR46233">
    <property type="entry name" value="HYDROXYACYLGLUTATHIONE HYDROLASE GLOC"/>
    <property type="match status" value="1"/>
</dbReference>
<dbReference type="SUPFAM" id="SSF56281">
    <property type="entry name" value="Metallo-hydrolase/oxidoreductase"/>
    <property type="match status" value="1"/>
</dbReference>
<protein>
    <recommendedName>
        <fullName evidence="5">Metallo-beta-lactamase domain-containing protein</fullName>
    </recommendedName>
</protein>
<dbReference type="CDD" id="cd06262">
    <property type="entry name" value="metallo-hydrolase-like_MBL-fold"/>
    <property type="match status" value="1"/>
</dbReference>
<dbReference type="GO" id="GO:0016787">
    <property type="term" value="F:hydrolase activity"/>
    <property type="evidence" value="ECO:0007669"/>
    <property type="project" value="UniProtKB-KW"/>
</dbReference>
<dbReference type="InterPro" id="IPR036866">
    <property type="entry name" value="RibonucZ/Hydroxyglut_hydro"/>
</dbReference>